<feature type="binding site" evidence="7">
    <location>
        <position position="24"/>
    </location>
    <ligand>
        <name>Mg(2+)</name>
        <dbReference type="ChEBI" id="CHEBI:18420"/>
    </ligand>
</feature>
<sequence>MDLLKNIPSNIISKAEKIKALFFDVDGVLTDGSIIYTNSGDEIKSFNVKDGQIIKHLKEAGIKVGAITGRSSDLVKRRCEELKLDFCVQGVSDKLAVVKEKMEDFGLQPDQVAYIGDDIIDLKVILEVGLGVAPANALDYVCDKADFVSSKDGGKGVLREVADMILAAQGKFDDIMKNCL</sequence>
<accession>A0A974WGS4</accession>
<evidence type="ECO:0000256" key="3">
    <source>
        <dbReference type="ARBA" id="ARBA00011881"/>
    </source>
</evidence>
<dbReference type="KEGG" id="fuv:JR347_14670"/>
<reference evidence="8" key="1">
    <citation type="submission" date="2021-02" db="EMBL/GenBank/DDBJ databases">
        <title>Fulvivirga sp. S481 isolated from sea water.</title>
        <authorList>
            <person name="Bae S.S."/>
            <person name="Baek K."/>
        </authorList>
    </citation>
    <scope>NUCLEOTIDE SEQUENCE</scope>
    <source>
        <strain evidence="8">S481</strain>
    </source>
</reference>
<keyword evidence="4 7" id="KW-0479">Metal-binding</keyword>
<proteinExistence type="inferred from homology"/>
<keyword evidence="5 8" id="KW-0378">Hydrolase</keyword>
<evidence type="ECO:0000256" key="1">
    <source>
        <dbReference type="ARBA" id="ARBA00001946"/>
    </source>
</evidence>
<dbReference type="SUPFAM" id="SSF56784">
    <property type="entry name" value="HAD-like"/>
    <property type="match status" value="1"/>
</dbReference>
<evidence type="ECO:0000256" key="7">
    <source>
        <dbReference type="PIRSR" id="PIRSR006118-2"/>
    </source>
</evidence>
<keyword evidence="9" id="KW-1185">Reference proteome</keyword>
<dbReference type="GO" id="GO:0046872">
    <property type="term" value="F:metal ion binding"/>
    <property type="evidence" value="ECO:0007669"/>
    <property type="project" value="UniProtKB-KW"/>
</dbReference>
<dbReference type="InterPro" id="IPR010023">
    <property type="entry name" value="KdsC_fam"/>
</dbReference>
<comment type="similarity">
    <text evidence="2">Belongs to the KdsC family.</text>
</comment>
<dbReference type="CDD" id="cd01630">
    <property type="entry name" value="HAD_KDO-like"/>
    <property type="match status" value="1"/>
</dbReference>
<dbReference type="InterPro" id="IPR050793">
    <property type="entry name" value="CMP-NeuNAc_synthase"/>
</dbReference>
<gene>
    <name evidence="8" type="ORF">JR347_14670</name>
</gene>
<evidence type="ECO:0000313" key="8">
    <source>
        <dbReference type="EMBL" id="QSE96827.1"/>
    </source>
</evidence>
<dbReference type="InterPro" id="IPR036412">
    <property type="entry name" value="HAD-like_sf"/>
</dbReference>
<dbReference type="FunFam" id="3.40.50.1000:FF:000029">
    <property type="entry name" value="3-deoxy-D-manno-octulosonate 8-phosphate phosphatase KdsC"/>
    <property type="match status" value="1"/>
</dbReference>
<dbReference type="Gene3D" id="3.40.50.1000">
    <property type="entry name" value="HAD superfamily/HAD-like"/>
    <property type="match status" value="1"/>
</dbReference>
<feature type="binding site" evidence="7">
    <location>
        <position position="26"/>
    </location>
    <ligand>
        <name>substrate</name>
    </ligand>
</feature>
<dbReference type="NCBIfam" id="TIGR01670">
    <property type="entry name" value="KdsC-phosphatas"/>
    <property type="match status" value="1"/>
</dbReference>
<keyword evidence="6 7" id="KW-0460">Magnesium</keyword>
<dbReference type="RefSeq" id="WP_205721341.1">
    <property type="nucleotide sequence ID" value="NZ_CP070608.1"/>
</dbReference>
<dbReference type="PANTHER" id="PTHR21485">
    <property type="entry name" value="HAD SUPERFAMILY MEMBERS CMAS AND KDSC"/>
    <property type="match status" value="1"/>
</dbReference>
<evidence type="ECO:0000313" key="9">
    <source>
        <dbReference type="Proteomes" id="UP000662783"/>
    </source>
</evidence>
<name>A0A974WGS4_9BACT</name>
<evidence type="ECO:0000256" key="4">
    <source>
        <dbReference type="ARBA" id="ARBA00022723"/>
    </source>
</evidence>
<dbReference type="InterPro" id="IPR023214">
    <property type="entry name" value="HAD_sf"/>
</dbReference>
<dbReference type="AlphaFoldDB" id="A0A974WGS4"/>
<dbReference type="PIRSF" id="PIRSF006118">
    <property type="entry name" value="KDO8-P_Ptase"/>
    <property type="match status" value="1"/>
</dbReference>
<dbReference type="PANTHER" id="PTHR21485:SF3">
    <property type="entry name" value="N-ACYLNEURAMINATE CYTIDYLYLTRANSFERASE"/>
    <property type="match status" value="1"/>
</dbReference>
<feature type="binding site" evidence="7">
    <location>
        <position position="117"/>
    </location>
    <ligand>
        <name>Mg(2+)</name>
        <dbReference type="ChEBI" id="CHEBI:18420"/>
    </ligand>
</feature>
<comment type="subunit">
    <text evidence="3">Homotetramer.</text>
</comment>
<dbReference type="SFLD" id="SFLDG01138">
    <property type="entry name" value="C1.6.2:_Deoxy-d-mannose-octulo"/>
    <property type="match status" value="1"/>
</dbReference>
<evidence type="ECO:0000256" key="6">
    <source>
        <dbReference type="ARBA" id="ARBA00022842"/>
    </source>
</evidence>
<dbReference type="Proteomes" id="UP000662783">
    <property type="component" value="Chromosome"/>
</dbReference>
<dbReference type="NCBIfam" id="TIGR01662">
    <property type="entry name" value="HAD-SF-IIIA"/>
    <property type="match status" value="1"/>
</dbReference>
<dbReference type="GO" id="GO:0016788">
    <property type="term" value="F:hydrolase activity, acting on ester bonds"/>
    <property type="evidence" value="ECO:0007669"/>
    <property type="project" value="InterPro"/>
</dbReference>
<dbReference type="Pfam" id="PF08282">
    <property type="entry name" value="Hydrolase_3"/>
    <property type="match status" value="1"/>
</dbReference>
<dbReference type="SFLD" id="SFLDG01136">
    <property type="entry name" value="C1.6:_Phosphoserine_Phosphatas"/>
    <property type="match status" value="1"/>
</dbReference>
<comment type="cofactor">
    <cofactor evidence="1 7">
        <name>Mg(2+)</name>
        <dbReference type="ChEBI" id="CHEBI:18420"/>
    </cofactor>
</comment>
<dbReference type="GO" id="GO:0008781">
    <property type="term" value="F:N-acylneuraminate cytidylyltransferase activity"/>
    <property type="evidence" value="ECO:0007669"/>
    <property type="project" value="TreeGrafter"/>
</dbReference>
<dbReference type="InterPro" id="IPR006549">
    <property type="entry name" value="HAD-SF_hydro_IIIA"/>
</dbReference>
<dbReference type="SFLD" id="SFLDS00003">
    <property type="entry name" value="Haloacid_Dehalogenase"/>
    <property type="match status" value="1"/>
</dbReference>
<evidence type="ECO:0000256" key="5">
    <source>
        <dbReference type="ARBA" id="ARBA00022801"/>
    </source>
</evidence>
<evidence type="ECO:0000256" key="2">
    <source>
        <dbReference type="ARBA" id="ARBA00005893"/>
    </source>
</evidence>
<protein>
    <submittedName>
        <fullName evidence="8">HAD-IIIA family hydrolase</fullName>
    </submittedName>
</protein>
<dbReference type="EMBL" id="CP070608">
    <property type="protein sequence ID" value="QSE96827.1"/>
    <property type="molecule type" value="Genomic_DNA"/>
</dbReference>
<organism evidence="8 9">
    <name type="scientific">Fulvivirga lutea</name>
    <dbReference type="NCBI Taxonomy" id="2810512"/>
    <lineage>
        <taxon>Bacteria</taxon>
        <taxon>Pseudomonadati</taxon>
        <taxon>Bacteroidota</taxon>
        <taxon>Cytophagia</taxon>
        <taxon>Cytophagales</taxon>
        <taxon>Fulvivirgaceae</taxon>
        <taxon>Fulvivirga</taxon>
    </lineage>
</organism>